<proteinExistence type="predicted"/>
<protein>
    <submittedName>
        <fullName evidence="2">Uncharacterized protein</fullName>
    </submittedName>
</protein>
<feature type="chain" id="PRO_5037473821" evidence="1">
    <location>
        <begin position="27"/>
        <end position="64"/>
    </location>
</feature>
<feature type="signal peptide" evidence="1">
    <location>
        <begin position="1"/>
        <end position="26"/>
    </location>
</feature>
<evidence type="ECO:0000256" key="1">
    <source>
        <dbReference type="SAM" id="SignalP"/>
    </source>
</evidence>
<dbReference type="AlphaFoldDB" id="A0A927N7M8"/>
<comment type="caution">
    <text evidence="2">The sequence shown here is derived from an EMBL/GenBank/DDBJ whole genome shotgun (WGS) entry which is preliminary data.</text>
</comment>
<reference evidence="2" key="1">
    <citation type="submission" date="2020-10" db="EMBL/GenBank/DDBJ databases">
        <title>Sequencing the genomes of 1000 actinobacteria strains.</title>
        <authorList>
            <person name="Klenk H.-P."/>
        </authorList>
    </citation>
    <scope>NUCLEOTIDE SEQUENCE</scope>
    <source>
        <strain evidence="2">DSM 45354</strain>
    </source>
</reference>
<accession>A0A927N7M8</accession>
<organism evidence="2 3">
    <name type="scientific">Actinopolymorpha pittospori</name>
    <dbReference type="NCBI Taxonomy" id="648752"/>
    <lineage>
        <taxon>Bacteria</taxon>
        <taxon>Bacillati</taxon>
        <taxon>Actinomycetota</taxon>
        <taxon>Actinomycetes</taxon>
        <taxon>Propionibacteriales</taxon>
        <taxon>Actinopolymorphaceae</taxon>
        <taxon>Actinopolymorpha</taxon>
    </lineage>
</organism>
<name>A0A927N7M8_9ACTN</name>
<dbReference type="EMBL" id="JADBEM010000001">
    <property type="protein sequence ID" value="MBE1609955.1"/>
    <property type="molecule type" value="Genomic_DNA"/>
</dbReference>
<keyword evidence="1" id="KW-0732">Signal</keyword>
<sequence length="64" mass="6706">MKFRRVLTPILGALAICALLAGPAAADEPGWQSLGNSYFYLDADGSGCHTKPQSVDRVSGPSAR</sequence>
<keyword evidence="3" id="KW-1185">Reference proteome</keyword>
<evidence type="ECO:0000313" key="3">
    <source>
        <dbReference type="Proteomes" id="UP000638648"/>
    </source>
</evidence>
<dbReference type="Proteomes" id="UP000638648">
    <property type="component" value="Unassembled WGS sequence"/>
</dbReference>
<gene>
    <name evidence="2" type="ORF">HEB94_006803</name>
</gene>
<evidence type="ECO:0000313" key="2">
    <source>
        <dbReference type="EMBL" id="MBE1609955.1"/>
    </source>
</evidence>